<feature type="domain" description="GAG-pre-integrase" evidence="3">
    <location>
        <begin position="1208"/>
        <end position="1267"/>
    </location>
</feature>
<sequence>MFLTKASKEHLDVVKSLMACKPKPKASICAFVLEIKGYIDRSKRKVEYEIAPTSDPKEAVCFYCNTKGHWKCSCPKYIKDLKDRKVEKGGHSGSKGNNNGNVILNVGLSNELDKSKLWHSRLGHVNKKRIAQLKKDGVLESFDFKSDDVCESCLLGKMIKSPFTGTCERGEGLLDLVHTDDTFEVFKMYQNEVENQLGRKIKLTPPRTPQLNGVAERRNRTLLDMGCKVFIRREAQDKLEARSKKCLFVGYSKESFVFFYKPKDNVVFVARRGVFIEREMISKEDIGSKIDLEEIQESVDEEPIKSIMELYMQNKEHERMILELVKHDPLIWHTIEENGVTRTKKYAELSAAEKIQADCDMKATNIILQGDDLIACLNKVMAFLTAVASSRFLSTNNQLRTSSNLRNHVTIQDGRVIVQQPKRPRNAAWYKDKAMLAKAQEAGHILDEEHLAYLADLGIPDVLMANISNYGSDVISEVPHSETDLDDMKNQSVHAMHDFEQTPVMDVTDNEITKQIINHVNNWEKANKEQNIKSVTAELERYKERVKTFKQRLNIDLSSREKMIDCQMDDMIKEKLVQKEQVDSLEQNLSKQIKEKESLLQTFIVFKNESKEKENKYMENEIDLDKKIKELDHIIFKVGQSTQTKAHRIKPTLYDGIVIFDKHVVMPVIDDEETLILEESQSKMSKKEKDPEAMKQKNSHIDYVKLNQLSEHFRKHFVPQQELSAKQTFWYHTSNPSTESSDASPVNMEAPKELPNLSLVNESLKKLKFHLAKFDNVVKIRTTLDARTKGEWGFKHTKVVFNNEIILFLKSLKDIFNVFEKNLLNEIIEVQTVFDQMNADVQKSSVDKQCLEIAKKELLLENDRLLQQIMSQDALLTMMNSMSLNGEYVIMKRKRNESCDKCFDLDAELLKTQNTHNDLLKSYSQLEKHCISLELSIQLNQEIFQKDEFCDNQNALEIPKYFKNNDLKAQLQGKDTTICNLKEIQKSMREKFKEENVNYDYCEIETKNVELENSVAKFLFKNESLCKEINHVKQSLLNANSELICATCKKSMFDSVHDMCLFDFVENVNSRAKSAKKHKKQNIWKPTGHVCTEVGLKWKPTGKTFTIVDSECSKHMTRNRSQLMNFVSKFLGTIRFGNDQIVRIMRYGDYQLGNVTISRVYYIEGLGHSLFSVGQFCNVDLEVAFRKNTCFVRNLEGVDLLSGSRDINLYTISLDDMRKTSLIYLLSKASKTKSWLWHRRLSHLNFDTLNKLAKDGLARGIVRLKFQKDHLSLRTKDESPEAIIKCIKNIQVHLNATIRNVQTDNETEFFNQTLYAKADIGLFVGYAPAKKAFRIYNKRARKIIETIHVTFDELIAMASEQFSSGLGLHSMTPATSSDAPRAVVLADSLVSTSIDQDAPSTSIPSTQEKVDSLNISQGFEESPKTSIFLDDLLYESFHDDSTCAIDPTLFIRQAGNNLLVVQIYVDDIIFASTNIAMCNEFANKMTTKFEMSMMAKPNEKHLQAVKRIFRYLKRTINMGLCWSSKKQKTTAISSTEAKYFALSGCCAQILWMRSQLTDYGFQFNKIPLYYNNKSVIALCCNNVQYSRAKHIDVRYHFIKERV</sequence>
<dbReference type="GO" id="GO:0008270">
    <property type="term" value="F:zinc ion binding"/>
    <property type="evidence" value="ECO:0007669"/>
    <property type="project" value="InterPro"/>
</dbReference>
<evidence type="ECO:0000259" key="3">
    <source>
        <dbReference type="Pfam" id="PF13976"/>
    </source>
</evidence>
<feature type="domain" description="Retroviral polymerase SH3-like" evidence="5">
    <location>
        <begin position="227"/>
        <end position="284"/>
    </location>
</feature>
<evidence type="ECO:0000259" key="4">
    <source>
        <dbReference type="Pfam" id="PF22936"/>
    </source>
</evidence>
<dbReference type="GO" id="GO:0003676">
    <property type="term" value="F:nucleic acid binding"/>
    <property type="evidence" value="ECO:0007669"/>
    <property type="project" value="InterPro"/>
</dbReference>
<feature type="coiled-coil region" evidence="1">
    <location>
        <begin position="525"/>
        <end position="602"/>
    </location>
</feature>
<dbReference type="Gene3D" id="3.30.420.10">
    <property type="entry name" value="Ribonuclease H-like superfamily/Ribonuclease H"/>
    <property type="match status" value="1"/>
</dbReference>
<gene>
    <name evidence="6" type="ORF">Tci_293932</name>
</gene>
<dbReference type="Pfam" id="PF22936">
    <property type="entry name" value="Pol_BBD"/>
    <property type="match status" value="1"/>
</dbReference>
<dbReference type="EMBL" id="BKCJ010095910">
    <property type="protein sequence ID" value="GEX21957.1"/>
    <property type="molecule type" value="Genomic_DNA"/>
</dbReference>
<dbReference type="Pfam" id="PF13976">
    <property type="entry name" value="gag_pre-integrs"/>
    <property type="match status" value="2"/>
</dbReference>
<dbReference type="InterPro" id="IPR036397">
    <property type="entry name" value="RNaseH_sf"/>
</dbReference>
<feature type="domain" description="Retrovirus-related Pol polyprotein from transposon TNT 1-94-like beta-barrel" evidence="4">
    <location>
        <begin position="1107"/>
        <end position="1177"/>
    </location>
</feature>
<dbReference type="Pfam" id="PF07727">
    <property type="entry name" value="RVT_2"/>
    <property type="match status" value="1"/>
</dbReference>
<evidence type="ECO:0000259" key="5">
    <source>
        <dbReference type="Pfam" id="PF25597"/>
    </source>
</evidence>
<evidence type="ECO:0000259" key="2">
    <source>
        <dbReference type="Pfam" id="PF07727"/>
    </source>
</evidence>
<dbReference type="InterPro" id="IPR036875">
    <property type="entry name" value="Znf_CCHC_sf"/>
</dbReference>
<dbReference type="SUPFAM" id="SSF53098">
    <property type="entry name" value="Ribonuclease H-like"/>
    <property type="match status" value="1"/>
</dbReference>
<accession>A0A699H9T6</accession>
<organism evidence="6">
    <name type="scientific">Tanacetum cinerariifolium</name>
    <name type="common">Dalmatian daisy</name>
    <name type="synonym">Chrysanthemum cinerariifolium</name>
    <dbReference type="NCBI Taxonomy" id="118510"/>
    <lineage>
        <taxon>Eukaryota</taxon>
        <taxon>Viridiplantae</taxon>
        <taxon>Streptophyta</taxon>
        <taxon>Embryophyta</taxon>
        <taxon>Tracheophyta</taxon>
        <taxon>Spermatophyta</taxon>
        <taxon>Magnoliopsida</taxon>
        <taxon>eudicotyledons</taxon>
        <taxon>Gunneridae</taxon>
        <taxon>Pentapetalae</taxon>
        <taxon>asterids</taxon>
        <taxon>campanulids</taxon>
        <taxon>Asterales</taxon>
        <taxon>Asteraceae</taxon>
        <taxon>Asteroideae</taxon>
        <taxon>Anthemideae</taxon>
        <taxon>Anthemidinae</taxon>
        <taxon>Tanacetum</taxon>
    </lineage>
</organism>
<feature type="domain" description="Retroviral polymerase SH3-like" evidence="5">
    <location>
        <begin position="1314"/>
        <end position="1354"/>
    </location>
</feature>
<keyword evidence="1" id="KW-0175">Coiled coil</keyword>
<dbReference type="InterPro" id="IPR057670">
    <property type="entry name" value="SH3_retrovirus"/>
</dbReference>
<dbReference type="CDD" id="cd09272">
    <property type="entry name" value="RNase_HI_RT_Ty1"/>
    <property type="match status" value="1"/>
</dbReference>
<reference evidence="6" key="1">
    <citation type="journal article" date="2019" name="Sci. Rep.">
        <title>Draft genome of Tanacetum cinerariifolium, the natural source of mosquito coil.</title>
        <authorList>
            <person name="Yamashiro T."/>
            <person name="Shiraishi A."/>
            <person name="Satake H."/>
            <person name="Nakayama K."/>
        </authorList>
    </citation>
    <scope>NUCLEOTIDE SEQUENCE</scope>
</reference>
<dbReference type="PANTHER" id="PTHR11439:SF495">
    <property type="entry name" value="REVERSE TRANSCRIPTASE, RNA-DEPENDENT DNA POLYMERASE-RELATED"/>
    <property type="match status" value="1"/>
</dbReference>
<dbReference type="InterPro" id="IPR013103">
    <property type="entry name" value="RVT_2"/>
</dbReference>
<name>A0A699H9T6_TANCI</name>
<feature type="domain" description="Reverse transcriptase Ty1/copia-type" evidence="2">
    <location>
        <begin position="1406"/>
        <end position="1496"/>
    </location>
</feature>
<evidence type="ECO:0008006" key="7">
    <source>
        <dbReference type="Google" id="ProtNLM"/>
    </source>
</evidence>
<proteinExistence type="predicted"/>
<dbReference type="InterPro" id="IPR012337">
    <property type="entry name" value="RNaseH-like_sf"/>
</dbReference>
<dbReference type="PANTHER" id="PTHR11439">
    <property type="entry name" value="GAG-POL-RELATED RETROTRANSPOSON"/>
    <property type="match status" value="1"/>
</dbReference>
<protein>
    <recommendedName>
        <fullName evidence="7">Integrase, catalytic region, zinc finger, CCHC-type, peptidase aspartic, catalytic</fullName>
    </recommendedName>
</protein>
<dbReference type="Pfam" id="PF25597">
    <property type="entry name" value="SH3_retrovirus"/>
    <property type="match status" value="2"/>
</dbReference>
<evidence type="ECO:0000256" key="1">
    <source>
        <dbReference type="SAM" id="Coils"/>
    </source>
</evidence>
<feature type="domain" description="GAG-pre-integrase" evidence="3">
    <location>
        <begin position="107"/>
        <end position="158"/>
    </location>
</feature>
<dbReference type="SUPFAM" id="SSF57756">
    <property type="entry name" value="Retrovirus zinc finger-like domains"/>
    <property type="match status" value="1"/>
</dbReference>
<evidence type="ECO:0000313" key="6">
    <source>
        <dbReference type="EMBL" id="GEX21957.1"/>
    </source>
</evidence>
<dbReference type="InterPro" id="IPR054722">
    <property type="entry name" value="PolX-like_BBD"/>
</dbReference>
<dbReference type="InterPro" id="IPR025724">
    <property type="entry name" value="GAG-pre-integrase_dom"/>
</dbReference>
<comment type="caution">
    <text evidence="6">The sequence shown here is derived from an EMBL/GenBank/DDBJ whole genome shotgun (WGS) entry which is preliminary data.</text>
</comment>